<protein>
    <recommendedName>
        <fullName evidence="2">DUF3502 domain-containing protein</fullName>
    </recommendedName>
</protein>
<dbReference type="RefSeq" id="WP_003021944.1">
    <property type="nucleotide sequence ID" value="NZ_CACRSY010000004.1"/>
</dbReference>
<sequence>MKKRQVVALGLVAAMSMGLLAGCGSDGKKEEAKKGESSSDVVTLKWIQVGNGMPKNYDEWLKQINPYLEEKIGVNVEMEIVPWGDWDNRRSVITNSGEYFDILFTDQTRYNAEIANGSLMDLTEMLPKEAAGLYEMIPEDYWTAMKVDGKIYGVPSYKDSSLTEYFVWDQDMADKYSIDVNAITDFNSLYDALKTIKEGEGTAPYYMSKNGANFLVNLGFDDLSASLPVLGVKYTDESKTVVNPLADEDVLANLDIIHKMYKEGLINGDAPTADDSNKYRTFFTAQGWSGAATTTWGPNNGINNCVAVKYGDTVVSNTTVRGSINGIYSGCKNPEKALQLLNLVNTDSKVRDLFYYGVEGSDFEYTDDGKVNRLTTDWGMAGYTQGTFFNVTQQAIETFNQWDEVKELNENATPSVLLGFNLDTSKIETELANCRAVYEKYYSEFFTGAQDPRELIKTIEKELETAGWETIRAEAQKQIDAAK</sequence>
<feature type="chain" id="PRO_5038875589" description="DUF3502 domain-containing protein" evidence="1">
    <location>
        <begin position="22"/>
        <end position="483"/>
    </location>
</feature>
<name>A0A6N2R4U6_BLAHA</name>
<dbReference type="SUPFAM" id="SSF53850">
    <property type="entry name" value="Periplasmic binding protein-like II"/>
    <property type="match status" value="1"/>
</dbReference>
<evidence type="ECO:0000259" key="2">
    <source>
        <dbReference type="Pfam" id="PF12010"/>
    </source>
</evidence>
<dbReference type="InterPro" id="IPR022627">
    <property type="entry name" value="DUF3502"/>
</dbReference>
<dbReference type="Pfam" id="PF12010">
    <property type="entry name" value="DUF3502"/>
    <property type="match status" value="1"/>
</dbReference>
<dbReference type="Gene3D" id="3.40.190.10">
    <property type="entry name" value="Periplasmic binding protein-like II"/>
    <property type="match status" value="1"/>
</dbReference>
<keyword evidence="1" id="KW-0732">Signal</keyword>
<dbReference type="PROSITE" id="PS51257">
    <property type="entry name" value="PROKAR_LIPOPROTEIN"/>
    <property type="match status" value="1"/>
</dbReference>
<proteinExistence type="predicted"/>
<dbReference type="PANTHER" id="PTHR43649">
    <property type="entry name" value="ARABINOSE-BINDING PROTEIN-RELATED"/>
    <property type="match status" value="1"/>
</dbReference>
<organism evidence="3">
    <name type="scientific">Blautia hansenii</name>
    <name type="common">Ruminococcus hansenii</name>
    <dbReference type="NCBI Taxonomy" id="1322"/>
    <lineage>
        <taxon>Bacteria</taxon>
        <taxon>Bacillati</taxon>
        <taxon>Bacillota</taxon>
        <taxon>Clostridia</taxon>
        <taxon>Lachnospirales</taxon>
        <taxon>Lachnospiraceae</taxon>
        <taxon>Blautia</taxon>
    </lineage>
</organism>
<feature type="domain" description="DUF3502" evidence="2">
    <location>
        <begin position="417"/>
        <end position="481"/>
    </location>
</feature>
<feature type="signal peptide" evidence="1">
    <location>
        <begin position="1"/>
        <end position="21"/>
    </location>
</feature>
<dbReference type="EMBL" id="CACRSY010000004">
    <property type="protein sequence ID" value="VYS75766.1"/>
    <property type="molecule type" value="Genomic_DNA"/>
</dbReference>
<accession>A0A6N2R4U6</accession>
<gene>
    <name evidence="3" type="ORF">BHLFYP23_01455</name>
</gene>
<dbReference type="PANTHER" id="PTHR43649:SF17">
    <property type="entry name" value="ABC TRANSPORTER SOLUTE BINDING PROTEIN-SUGAR TRANSPORT"/>
    <property type="match status" value="1"/>
</dbReference>
<reference evidence="3" key="1">
    <citation type="submission" date="2019-11" db="EMBL/GenBank/DDBJ databases">
        <authorList>
            <person name="Feng L."/>
        </authorList>
    </citation>
    <scope>NUCLEOTIDE SEQUENCE</scope>
    <source>
        <strain evidence="3">BhanseniiLFYP23</strain>
    </source>
</reference>
<dbReference type="InterPro" id="IPR050490">
    <property type="entry name" value="Bact_solute-bd_prot1"/>
</dbReference>
<evidence type="ECO:0000256" key="1">
    <source>
        <dbReference type="SAM" id="SignalP"/>
    </source>
</evidence>
<evidence type="ECO:0000313" key="3">
    <source>
        <dbReference type="EMBL" id="VYS75766.1"/>
    </source>
</evidence>
<dbReference type="AlphaFoldDB" id="A0A6N2R4U6"/>